<feature type="region of interest" description="Disordered" evidence="1">
    <location>
        <begin position="57"/>
        <end position="88"/>
    </location>
</feature>
<feature type="compositionally biased region" description="Low complexity" evidence="1">
    <location>
        <begin position="328"/>
        <end position="361"/>
    </location>
</feature>
<sequence length="497" mass="54086">MLSALPPAPPSFPGPTRLFSMRNHEATMADNAAEPVPLHLPAILQNPANRAARQVQAHNAQQREKAAARRERDARPNAAPEYNGKGKRVIRRLDNAAFASNPHIVRPTKADYAPPVPLQVRPSRPSFPAGAIPRTTPVPPALVPERDPFSPDSRQGSFSTSLKGTRAMLRKRGKRAEGLVTKADTEIRKWLGGEWGDLNVQEDGQWRVIDERLVDYASEAAAASASSAGRRLPTHRGLDILPDLPIENGQIPAILEISRSPAHLSWCLSESFDRLVVHLLSRYYELASWSQDLPTTSGQILRVTHVVVPSIAQPNRHPIAGHSLATPETSEVSGQSSSESSYHSLSEGESSELSEFTESGSDTATEMGDAEIVSYSVEGDTTITPIPEMVDLSLSENENELTRTYSATSSRYASSEGGSDFGTLGDSLTIPRVSGHESEDSMAGGWVDMDDESDFGDIPGFSRVRIDATYGRINPGVRVSVRGWESKPTFFEYLYGV</sequence>
<feature type="compositionally biased region" description="Polar residues" evidence="1">
    <location>
        <begin position="152"/>
        <end position="163"/>
    </location>
</feature>
<name>A0A854QFM6_CRYNE</name>
<proteinExistence type="predicted"/>
<reference evidence="2 3" key="1">
    <citation type="submission" date="2017-06" db="EMBL/GenBank/DDBJ databases">
        <title>Global population genomics of the pathogenic fungus Cryptococcus neoformans var. grubii.</title>
        <authorList>
            <person name="Cuomo C."/>
            <person name="Litvintseva A."/>
            <person name="Chen Y."/>
            <person name="Young S."/>
            <person name="Zeng Q."/>
            <person name="Chapman S."/>
            <person name="Gujja S."/>
            <person name="Saif S."/>
            <person name="Birren B."/>
        </authorList>
    </citation>
    <scope>NUCLEOTIDE SEQUENCE [LARGE SCALE GENOMIC DNA]</scope>
    <source>
        <strain evidence="2 3">Tu259-1</strain>
    </source>
</reference>
<feature type="region of interest" description="Disordered" evidence="1">
    <location>
        <begin position="316"/>
        <end position="367"/>
    </location>
</feature>
<feature type="region of interest" description="Disordered" evidence="1">
    <location>
        <begin position="115"/>
        <end position="173"/>
    </location>
</feature>
<dbReference type="AlphaFoldDB" id="A0A854QFM6"/>
<protein>
    <submittedName>
        <fullName evidence="2">Uncharacterized protein</fullName>
    </submittedName>
</protein>
<evidence type="ECO:0000256" key="1">
    <source>
        <dbReference type="SAM" id="MobiDB-lite"/>
    </source>
</evidence>
<evidence type="ECO:0000313" key="3">
    <source>
        <dbReference type="Proteomes" id="UP000199727"/>
    </source>
</evidence>
<dbReference type="OrthoDB" id="10256743at2759"/>
<accession>A0A854QFM6</accession>
<dbReference type="Proteomes" id="UP000199727">
    <property type="component" value="Unassembled WGS sequence"/>
</dbReference>
<evidence type="ECO:0000313" key="2">
    <source>
        <dbReference type="EMBL" id="OXG16029.1"/>
    </source>
</evidence>
<dbReference type="EMBL" id="AMKT01000069">
    <property type="protein sequence ID" value="OXG16029.1"/>
    <property type="molecule type" value="Genomic_DNA"/>
</dbReference>
<gene>
    <name evidence="2" type="ORF">C361_05477</name>
</gene>
<comment type="caution">
    <text evidence="2">The sequence shown here is derived from an EMBL/GenBank/DDBJ whole genome shotgun (WGS) entry which is preliminary data.</text>
</comment>
<feature type="compositionally biased region" description="Basic and acidic residues" evidence="1">
    <location>
        <begin position="61"/>
        <end position="75"/>
    </location>
</feature>
<organism evidence="2 3">
    <name type="scientific">Cryptococcus neoformans Tu259-1</name>
    <dbReference type="NCBI Taxonomy" id="1230072"/>
    <lineage>
        <taxon>Eukaryota</taxon>
        <taxon>Fungi</taxon>
        <taxon>Dikarya</taxon>
        <taxon>Basidiomycota</taxon>
        <taxon>Agaricomycotina</taxon>
        <taxon>Tremellomycetes</taxon>
        <taxon>Tremellales</taxon>
        <taxon>Cryptococcaceae</taxon>
        <taxon>Cryptococcus</taxon>
        <taxon>Cryptococcus neoformans species complex</taxon>
    </lineage>
</organism>